<protein>
    <recommendedName>
        <fullName evidence="5">Carboxypeptidase regulatory-like domain-containing protein</fullName>
    </recommendedName>
</protein>
<accession>A4X188</accession>
<sequence length="784" mass="81990">MPGARDTLHCAVGWHPHLHRSTGYPLREHGQQGTDRRPEYRTIGDTPFIERRQRRHDCSGSSVRRGHSGTIRRARGCSHTGPGSRRSDWTRHSSPRRIRTVMIPGPATAGHVGFQWKAVDVSTHRRAWKQRAGVVVALLVGALLTVPATPASAALGVNNVSASPSRIEAGGTTTVSYSIEISDDKPADVTVTSSNGKLTCVDGCSRSGVNQSQDFQASFQLASDTTNGQATITVTAVDSDGEKSRTTRVTLVAKPEPEPQPSQAQTVKSVSGEVVNQSTGSAVPGALVVLRDSRNNKFDTITDNGGNFRFTGSTQNPITPGRLDIGASMDGSTATKTLNASAGQSVSGQRISLRIQEEPTASPSPSTSIDAAPTVGVDEETEEPIEAAVDVPVAEASDEGSGGTGSLLIILLGGLLVAAGVGTMVLLWLRRKENDDEDEAGVNPSGAATGAVPVARGGYGGADDQTRIVNPTAAAPTMVGGDPSLADAPTMMHSPVVDDVPPDPYGAPPQPYGASAGQSSWTDSGYGATPPASGGGYGGSDYGTSSPAGTGYPPSSGGPYGHEERYDEMTGRYQADATQYPAPADPYPTGRYQQDAGYGQAEPAYGRGAEPTSGYDQQGGYDGHGYDQRGGYNQQAGYSQDTPAQYGGYDQHGGYNQQAGYGQDTPAQYGGYGQQAGYSQDTPAQYGGYDQHGGYNQQAGYGQDTPAQYAGYGQQAGYGQELPTQRGGYDQQAGYSQDTPAQYGGYDDRGYGQGGYGDPTQTDRARSDAPPPDRGGRRLDWLDD</sequence>
<feature type="compositionally biased region" description="Basic and acidic residues" evidence="1">
    <location>
        <begin position="774"/>
        <end position="784"/>
    </location>
</feature>
<dbReference type="Gene3D" id="2.60.40.1120">
    <property type="entry name" value="Carboxypeptidase-like, regulatory domain"/>
    <property type="match status" value="1"/>
</dbReference>
<gene>
    <name evidence="3" type="ordered locus">Strop_0153</name>
</gene>
<feature type="compositionally biased region" description="Polar residues" evidence="1">
    <location>
        <begin position="261"/>
        <end position="276"/>
    </location>
</feature>
<evidence type="ECO:0000256" key="2">
    <source>
        <dbReference type="SAM" id="Phobius"/>
    </source>
</evidence>
<dbReference type="KEGG" id="stp:Strop_0153"/>
<feature type="compositionally biased region" description="Polar residues" evidence="1">
    <location>
        <begin position="330"/>
        <end position="350"/>
    </location>
</feature>
<dbReference type="HOGENOM" id="CLU_398920_0_0_11"/>
<keyword evidence="4" id="KW-1185">Reference proteome</keyword>
<evidence type="ECO:0008006" key="5">
    <source>
        <dbReference type="Google" id="ProtNLM"/>
    </source>
</evidence>
<dbReference type="STRING" id="369723.Strop_0153"/>
<keyword evidence="2" id="KW-0472">Membrane</keyword>
<dbReference type="EMBL" id="CP000667">
    <property type="protein sequence ID" value="ABP52638.1"/>
    <property type="molecule type" value="Genomic_DNA"/>
</dbReference>
<feature type="compositionally biased region" description="Low complexity" evidence="1">
    <location>
        <begin position="707"/>
        <end position="720"/>
    </location>
</feature>
<feature type="region of interest" description="Disordered" evidence="1">
    <location>
        <begin position="22"/>
        <end position="41"/>
    </location>
</feature>
<feature type="compositionally biased region" description="Polar residues" evidence="1">
    <location>
        <begin position="633"/>
        <end position="643"/>
    </location>
</feature>
<reference evidence="4" key="1">
    <citation type="journal article" date="2007" name="Proc. Natl. Acad. Sci. U.S.A.">
        <title>Genome sequencing reveals complex secondary metabolome in the marine actinomycete Salinispora tropica.</title>
        <authorList>
            <person name="Udwary D.W."/>
            <person name="Zeigler L."/>
            <person name="Asolkar R.N."/>
            <person name="Singan V."/>
            <person name="Lapidus A."/>
            <person name="Fenical W."/>
            <person name="Jensen P.R."/>
            <person name="Moore B.S."/>
        </authorList>
    </citation>
    <scope>NUCLEOTIDE SEQUENCE [LARGE SCALE GENOMIC DNA]</scope>
    <source>
        <strain evidence="4">ATCC BAA-916 / DSM 44818 / CNB-440</strain>
    </source>
</reference>
<feature type="region of interest" description="Disordered" evidence="1">
    <location>
        <begin position="53"/>
        <end position="95"/>
    </location>
</feature>
<feature type="compositionally biased region" description="Low complexity" evidence="1">
    <location>
        <begin position="512"/>
        <end position="532"/>
    </location>
</feature>
<feature type="compositionally biased region" description="Basic and acidic residues" evidence="1">
    <location>
        <begin position="561"/>
        <end position="570"/>
    </location>
</feature>
<dbReference type="InterPro" id="IPR008969">
    <property type="entry name" value="CarboxyPept-like_regulatory"/>
</dbReference>
<feature type="region of interest" description="Disordered" evidence="1">
    <location>
        <begin position="301"/>
        <end position="383"/>
    </location>
</feature>
<keyword evidence="2" id="KW-1133">Transmembrane helix</keyword>
<feature type="transmembrane region" description="Helical" evidence="2">
    <location>
        <begin position="407"/>
        <end position="429"/>
    </location>
</feature>
<feature type="compositionally biased region" description="Pro residues" evidence="1">
    <location>
        <begin position="502"/>
        <end position="511"/>
    </location>
</feature>
<evidence type="ECO:0000313" key="3">
    <source>
        <dbReference type="EMBL" id="ABP52638.1"/>
    </source>
</evidence>
<dbReference type="SUPFAM" id="SSF49464">
    <property type="entry name" value="Carboxypeptidase regulatory domain-like"/>
    <property type="match status" value="1"/>
</dbReference>
<feature type="compositionally biased region" description="Low complexity" evidence="1">
    <location>
        <begin position="359"/>
        <end position="374"/>
    </location>
</feature>
<feature type="region of interest" description="Disordered" evidence="1">
    <location>
        <begin position="474"/>
        <end position="784"/>
    </location>
</feature>
<feature type="transmembrane region" description="Helical" evidence="2">
    <location>
        <begin position="134"/>
        <end position="157"/>
    </location>
</feature>
<evidence type="ECO:0000313" key="4">
    <source>
        <dbReference type="Proteomes" id="UP000000235"/>
    </source>
</evidence>
<feature type="compositionally biased region" description="Basic residues" evidence="1">
    <location>
        <begin position="64"/>
        <end position="76"/>
    </location>
</feature>
<dbReference type="AlphaFoldDB" id="A4X188"/>
<keyword evidence="2" id="KW-0812">Transmembrane</keyword>
<feature type="compositionally biased region" description="Basic and acidic residues" evidence="1">
    <location>
        <begin position="26"/>
        <end position="41"/>
    </location>
</feature>
<feature type="region of interest" description="Disordered" evidence="1">
    <location>
        <begin position="254"/>
        <end position="276"/>
    </location>
</feature>
<feature type="compositionally biased region" description="Polar residues" evidence="1">
    <location>
        <begin position="301"/>
        <end position="318"/>
    </location>
</feature>
<evidence type="ECO:0000256" key="1">
    <source>
        <dbReference type="SAM" id="MobiDB-lite"/>
    </source>
</evidence>
<organism evidence="3 4">
    <name type="scientific">Salinispora tropica (strain ATCC BAA-916 / DSM 44818 / JCM 13857 / NBRC 105044 / CNB-440)</name>
    <dbReference type="NCBI Taxonomy" id="369723"/>
    <lineage>
        <taxon>Bacteria</taxon>
        <taxon>Bacillati</taxon>
        <taxon>Actinomycetota</taxon>
        <taxon>Actinomycetes</taxon>
        <taxon>Micromonosporales</taxon>
        <taxon>Micromonosporaceae</taxon>
        <taxon>Salinispora</taxon>
    </lineage>
</organism>
<proteinExistence type="predicted"/>
<dbReference type="Proteomes" id="UP000000235">
    <property type="component" value="Chromosome"/>
</dbReference>
<dbReference type="eggNOG" id="COG1716">
    <property type="taxonomic scope" value="Bacteria"/>
</dbReference>
<name>A4X188_SALTO</name>
<feature type="compositionally biased region" description="Low complexity" evidence="1">
    <location>
        <begin position="542"/>
        <end position="557"/>
    </location>
</feature>